<name>A0AAN7YC41_ELEMC</name>
<sequence length="229" mass="26675">MDQELEAFLMSRNVCEDNLQRMKMDEIDRAVLNVMTDAEMAKYIPSYGSRLAVRSFCHIKETDRRTTQVIHRLRQNIAEGKRKRSFAESSSERNYDLMARHRNTNASRSKRRIELGWQHYHNHDIHQVRSKNGGGTRHLAVEKSTMVKQIMETAKNLFFPEGKSPKGSVEDFTYEICDFKKQSVDMTTTIADLYEQSKLKMLRLYLCTKPTVHSVPDSDVSDTEIHEQV</sequence>
<organism evidence="1 2">
    <name type="scientific">Eleginops maclovinus</name>
    <name type="common">Patagonian blennie</name>
    <name type="synonym">Eleginus maclovinus</name>
    <dbReference type="NCBI Taxonomy" id="56733"/>
    <lineage>
        <taxon>Eukaryota</taxon>
        <taxon>Metazoa</taxon>
        <taxon>Chordata</taxon>
        <taxon>Craniata</taxon>
        <taxon>Vertebrata</taxon>
        <taxon>Euteleostomi</taxon>
        <taxon>Actinopterygii</taxon>
        <taxon>Neopterygii</taxon>
        <taxon>Teleostei</taxon>
        <taxon>Neoteleostei</taxon>
        <taxon>Acanthomorphata</taxon>
        <taxon>Eupercaria</taxon>
        <taxon>Perciformes</taxon>
        <taxon>Notothenioidei</taxon>
        <taxon>Eleginopidae</taxon>
        <taxon>Eleginops</taxon>
    </lineage>
</organism>
<gene>
    <name evidence="1" type="ORF">PBY51_019570</name>
</gene>
<keyword evidence="2" id="KW-1185">Reference proteome</keyword>
<reference evidence="1 2" key="1">
    <citation type="journal article" date="2023" name="Genes (Basel)">
        <title>Chromosome-Level Genome Assembly and Circadian Gene Repertoire of the Patagonia Blennie Eleginops maclovinus-The Closest Ancestral Proxy of Antarctic Cryonotothenioids.</title>
        <authorList>
            <person name="Cheng C.C."/>
            <person name="Rivera-Colon A.G."/>
            <person name="Minhas B.F."/>
            <person name="Wilson L."/>
            <person name="Rayamajhi N."/>
            <person name="Vargas-Chacoff L."/>
            <person name="Catchen J.M."/>
        </authorList>
    </citation>
    <scope>NUCLEOTIDE SEQUENCE [LARGE SCALE GENOMIC DNA]</scope>
    <source>
        <strain evidence="1">JMC-PN-2008</strain>
    </source>
</reference>
<proteinExistence type="predicted"/>
<dbReference type="AlphaFoldDB" id="A0AAN7YC41"/>
<protein>
    <submittedName>
        <fullName evidence="1">Uncharacterized protein</fullName>
    </submittedName>
</protein>
<evidence type="ECO:0000313" key="1">
    <source>
        <dbReference type="EMBL" id="KAK5874642.1"/>
    </source>
</evidence>
<accession>A0AAN7YC41</accession>
<reference evidence="1 2" key="2">
    <citation type="journal article" date="2023" name="Mol. Biol. Evol.">
        <title>Genomics of Secondarily Temperate Adaptation in the Only Non-Antarctic Icefish.</title>
        <authorList>
            <person name="Rivera-Colon A.G."/>
            <person name="Rayamajhi N."/>
            <person name="Minhas B.F."/>
            <person name="Madrigal G."/>
            <person name="Bilyk K.T."/>
            <person name="Yoon V."/>
            <person name="Hune M."/>
            <person name="Gregory S."/>
            <person name="Cheng C.H.C."/>
            <person name="Catchen J.M."/>
        </authorList>
    </citation>
    <scope>NUCLEOTIDE SEQUENCE [LARGE SCALE GENOMIC DNA]</scope>
    <source>
        <strain evidence="1">JMC-PN-2008</strain>
    </source>
</reference>
<dbReference type="Proteomes" id="UP001346869">
    <property type="component" value="Unassembled WGS sequence"/>
</dbReference>
<comment type="caution">
    <text evidence="1">The sequence shown here is derived from an EMBL/GenBank/DDBJ whole genome shotgun (WGS) entry which is preliminary data.</text>
</comment>
<dbReference type="EMBL" id="JAUZQC010000003">
    <property type="protein sequence ID" value="KAK5874642.1"/>
    <property type="molecule type" value="Genomic_DNA"/>
</dbReference>
<evidence type="ECO:0000313" key="2">
    <source>
        <dbReference type="Proteomes" id="UP001346869"/>
    </source>
</evidence>